<dbReference type="FunCoup" id="A0A1M6EHC8">
    <property type="interactions" value="20"/>
</dbReference>
<dbReference type="AlphaFoldDB" id="A0A1M6EHC8"/>
<accession>A0A1M6EHC8</accession>
<protein>
    <recommendedName>
        <fullName evidence="3">KDO transferase-3</fullName>
    </recommendedName>
</protein>
<dbReference type="InParanoid" id="A0A1M6EHC8"/>
<reference evidence="1 2" key="1">
    <citation type="submission" date="2016-11" db="EMBL/GenBank/DDBJ databases">
        <authorList>
            <person name="Jaros S."/>
            <person name="Januszkiewicz K."/>
            <person name="Wedrychowicz H."/>
        </authorList>
    </citation>
    <scope>NUCLEOTIDE SEQUENCE [LARGE SCALE GENOMIC DNA]</scope>
    <source>
        <strain evidence="1 2">DSM 18772</strain>
    </source>
</reference>
<dbReference type="Proteomes" id="UP000184510">
    <property type="component" value="Unassembled WGS sequence"/>
</dbReference>
<evidence type="ECO:0000313" key="1">
    <source>
        <dbReference type="EMBL" id="SHI84730.1"/>
    </source>
</evidence>
<gene>
    <name evidence="1" type="ORF">SAMN02745181_1027</name>
</gene>
<organism evidence="1 2">
    <name type="scientific">Rubritalea squalenifaciens DSM 18772</name>
    <dbReference type="NCBI Taxonomy" id="1123071"/>
    <lineage>
        <taxon>Bacteria</taxon>
        <taxon>Pseudomonadati</taxon>
        <taxon>Verrucomicrobiota</taxon>
        <taxon>Verrucomicrobiia</taxon>
        <taxon>Verrucomicrobiales</taxon>
        <taxon>Rubritaleaceae</taxon>
        <taxon>Rubritalea</taxon>
    </lineage>
</organism>
<evidence type="ECO:0000313" key="2">
    <source>
        <dbReference type="Proteomes" id="UP000184510"/>
    </source>
</evidence>
<evidence type="ECO:0008006" key="3">
    <source>
        <dbReference type="Google" id="ProtNLM"/>
    </source>
</evidence>
<sequence>MSNPFFSTSIGPEISRRKKLAAVFGRGFARSFVQRKVWAYPYRHMRGFDHQRYYERQEDGSWLIGGGGMELVKTQTLSDWGFRLKRKVLLVASGPSAKDYEWNNLEDRSIVAVNGSIEFLRTIGLIPDYWVTSDPNFNRTGAEHFRKNPDVPLALTLRGLEALIHDCPEAVVSRPLCVIERVNQWYGSASMTQAEFGRVNQESGEPFVLPDGDTEKLKIGWSHRPEWGIFSGCTVVFAALQILVRLGATDIKIVGMDLGGAERNYAEGENKRPSGLDSHRDRIILPSFKVMGEALAHSGVRIRNLSTVCPIQGDLVPGHF</sequence>
<dbReference type="RefSeq" id="WP_143158390.1">
    <property type="nucleotide sequence ID" value="NZ_FQYR01000002.1"/>
</dbReference>
<name>A0A1M6EHC8_9BACT</name>
<proteinExistence type="predicted"/>
<dbReference type="EMBL" id="FQYR01000002">
    <property type="protein sequence ID" value="SHI84730.1"/>
    <property type="molecule type" value="Genomic_DNA"/>
</dbReference>
<keyword evidence="2" id="KW-1185">Reference proteome</keyword>
<dbReference type="OrthoDB" id="6555425at2"/>